<accession>M7BXG6</accession>
<reference evidence="3" key="1">
    <citation type="journal article" date="2013" name="Nat. Genet.">
        <title>The draft genomes of soft-shell turtle and green sea turtle yield insights into the development and evolution of the turtle-specific body plan.</title>
        <authorList>
            <person name="Wang Z."/>
            <person name="Pascual-Anaya J."/>
            <person name="Zadissa A."/>
            <person name="Li W."/>
            <person name="Niimura Y."/>
            <person name="Huang Z."/>
            <person name="Li C."/>
            <person name="White S."/>
            <person name="Xiong Z."/>
            <person name="Fang D."/>
            <person name="Wang B."/>
            <person name="Ming Y."/>
            <person name="Chen Y."/>
            <person name="Zheng Y."/>
            <person name="Kuraku S."/>
            <person name="Pignatelli M."/>
            <person name="Herrero J."/>
            <person name="Beal K."/>
            <person name="Nozawa M."/>
            <person name="Li Q."/>
            <person name="Wang J."/>
            <person name="Zhang H."/>
            <person name="Yu L."/>
            <person name="Shigenobu S."/>
            <person name="Wang J."/>
            <person name="Liu J."/>
            <person name="Flicek P."/>
            <person name="Searle S."/>
            <person name="Wang J."/>
            <person name="Kuratani S."/>
            <person name="Yin Y."/>
            <person name="Aken B."/>
            <person name="Zhang G."/>
            <person name="Irie N."/>
        </authorList>
    </citation>
    <scope>NUCLEOTIDE SEQUENCE [LARGE SCALE GENOMIC DNA]</scope>
</reference>
<feature type="compositionally biased region" description="Basic and acidic residues" evidence="1">
    <location>
        <begin position="118"/>
        <end position="127"/>
    </location>
</feature>
<feature type="region of interest" description="Disordered" evidence="1">
    <location>
        <begin position="1"/>
        <end position="127"/>
    </location>
</feature>
<name>M7BXG6_CHEMY</name>
<evidence type="ECO:0000313" key="2">
    <source>
        <dbReference type="EMBL" id="EMP32792.1"/>
    </source>
</evidence>
<dbReference type="STRING" id="8469.M7BXG6"/>
<sequence length="265" mass="27545">MAGYPYGQGYPGSAGPAPGAPQGGYYSRGQHGGGLLPGGSHGGPAPEGPYGPPSGGGAYGQPTPGGAPSGAPGGPYAGGPAPRGPYGQPSTSPYGALQVKPSHRALQSASNELDATEEEKNGQEEWRKYASMGNAQAKRQGDKASFASFSASLFHVSAAYSSSDPHVGYSTWNSPLVRSSVRMETKSSSFKAQPLSLDREDQVQSGRNPDLIEVNDKIPIDFYGTRVSPIVTEAPKLFRSRDTKNGPKTHAKSLTLNLTLARTLI</sequence>
<evidence type="ECO:0000256" key="1">
    <source>
        <dbReference type="SAM" id="MobiDB-lite"/>
    </source>
</evidence>
<protein>
    <submittedName>
        <fullName evidence="2">Peflin</fullName>
    </submittedName>
</protein>
<feature type="compositionally biased region" description="Low complexity" evidence="1">
    <location>
        <begin position="78"/>
        <end position="89"/>
    </location>
</feature>
<dbReference type="EMBL" id="KB538686">
    <property type="protein sequence ID" value="EMP32792.1"/>
    <property type="molecule type" value="Genomic_DNA"/>
</dbReference>
<feature type="compositionally biased region" description="Low complexity" evidence="1">
    <location>
        <begin position="1"/>
        <end position="17"/>
    </location>
</feature>
<gene>
    <name evidence="2" type="ORF">UY3_10064</name>
</gene>
<evidence type="ECO:0000313" key="3">
    <source>
        <dbReference type="Proteomes" id="UP000031443"/>
    </source>
</evidence>
<organism evidence="2 3">
    <name type="scientific">Chelonia mydas</name>
    <name type="common">Green sea-turtle</name>
    <name type="synonym">Chelonia agassizi</name>
    <dbReference type="NCBI Taxonomy" id="8469"/>
    <lineage>
        <taxon>Eukaryota</taxon>
        <taxon>Metazoa</taxon>
        <taxon>Chordata</taxon>
        <taxon>Craniata</taxon>
        <taxon>Vertebrata</taxon>
        <taxon>Euteleostomi</taxon>
        <taxon>Archelosauria</taxon>
        <taxon>Testudinata</taxon>
        <taxon>Testudines</taxon>
        <taxon>Cryptodira</taxon>
        <taxon>Durocryptodira</taxon>
        <taxon>Americhelydia</taxon>
        <taxon>Chelonioidea</taxon>
        <taxon>Cheloniidae</taxon>
        <taxon>Chelonia</taxon>
    </lineage>
</organism>
<dbReference type="AlphaFoldDB" id="M7BXG6"/>
<feature type="compositionally biased region" description="Gly residues" evidence="1">
    <location>
        <begin position="67"/>
        <end position="77"/>
    </location>
</feature>
<feature type="compositionally biased region" description="Gly residues" evidence="1">
    <location>
        <begin position="30"/>
        <end position="42"/>
    </location>
</feature>
<keyword evidence="3" id="KW-1185">Reference proteome</keyword>
<dbReference type="Proteomes" id="UP000031443">
    <property type="component" value="Unassembled WGS sequence"/>
</dbReference>
<proteinExistence type="predicted"/>